<keyword evidence="6" id="KW-1185">Reference proteome</keyword>
<comment type="similarity">
    <text evidence="1">Belongs to the FlgD family.</text>
</comment>
<evidence type="ECO:0000256" key="2">
    <source>
        <dbReference type="ARBA" id="ARBA00016013"/>
    </source>
</evidence>
<dbReference type="Pfam" id="PF03963">
    <property type="entry name" value="FlgD"/>
    <property type="match status" value="1"/>
</dbReference>
<protein>
    <recommendedName>
        <fullName evidence="2">Basal-body rod modification protein FlgD</fullName>
    </recommendedName>
</protein>
<sequence>MILPVESATYYTGSGKVQENQDKRELTHHDFLQLLVCELRYQNPLDPMQGSEFGAQLAQYSTLEEVQNTNNSLRQLLFLEGAALVGKRVSLVGGEEGVVESVSLGEDALTLSIGGSEYLLSEVREVLE</sequence>
<evidence type="ECO:0000313" key="5">
    <source>
        <dbReference type="EMBL" id="WZL75935.1"/>
    </source>
</evidence>
<evidence type="ECO:0000256" key="4">
    <source>
        <dbReference type="ARBA" id="ARBA00024746"/>
    </source>
</evidence>
<evidence type="ECO:0000313" key="6">
    <source>
        <dbReference type="Proteomes" id="UP001461341"/>
    </source>
</evidence>
<proteinExistence type="inferred from homology"/>
<comment type="function">
    <text evidence="4">Required for flagellar hook formation. May act as a scaffolding protein.</text>
</comment>
<keyword evidence="5" id="KW-0966">Cell projection</keyword>
<dbReference type="InterPro" id="IPR005648">
    <property type="entry name" value="FlgD"/>
</dbReference>
<evidence type="ECO:0000256" key="3">
    <source>
        <dbReference type="ARBA" id="ARBA00022795"/>
    </source>
</evidence>
<organism evidence="5 6">
    <name type="scientific">Thermatribacter velox</name>
    <dbReference type="NCBI Taxonomy" id="3039681"/>
    <lineage>
        <taxon>Bacteria</taxon>
        <taxon>Pseudomonadati</taxon>
        <taxon>Atribacterota</taxon>
        <taxon>Atribacteria</taxon>
        <taxon>Atribacterales</taxon>
        <taxon>Thermatribacteraceae</taxon>
        <taxon>Thermatribacter</taxon>
    </lineage>
</organism>
<dbReference type="RefSeq" id="WP_369018088.1">
    <property type="nucleotide sequence ID" value="NZ_CP121689.1"/>
</dbReference>
<reference evidence="5 6" key="1">
    <citation type="submission" date="2023-03" db="EMBL/GenBank/DDBJ databases">
        <title>Novel Species.</title>
        <authorList>
            <person name="Ma S."/>
        </authorList>
    </citation>
    <scope>NUCLEOTIDE SEQUENCE [LARGE SCALE GENOMIC DNA]</scope>
    <source>
        <strain evidence="5 6">B11</strain>
    </source>
</reference>
<keyword evidence="5" id="KW-0282">Flagellum</keyword>
<dbReference type="EMBL" id="CP121689">
    <property type="protein sequence ID" value="WZL75935.1"/>
    <property type="molecule type" value="Genomic_DNA"/>
</dbReference>
<keyword evidence="3" id="KW-1005">Bacterial flagellum biogenesis</keyword>
<accession>A0ABZ2YA95</accession>
<gene>
    <name evidence="5" type="ORF">QBE54_10180</name>
</gene>
<keyword evidence="5" id="KW-0969">Cilium</keyword>
<name>A0ABZ2YA95_9BACT</name>
<evidence type="ECO:0000256" key="1">
    <source>
        <dbReference type="ARBA" id="ARBA00010577"/>
    </source>
</evidence>
<dbReference type="Proteomes" id="UP001461341">
    <property type="component" value="Chromosome"/>
</dbReference>